<dbReference type="EMBL" id="CABVIY010000004">
    <property type="protein sequence ID" value="VVP90465.1"/>
    <property type="molecule type" value="Genomic_DNA"/>
</dbReference>
<dbReference type="InterPro" id="IPR006311">
    <property type="entry name" value="TAT_signal"/>
</dbReference>
<dbReference type="PANTHER" id="PTHR10742">
    <property type="entry name" value="FLAVIN MONOAMINE OXIDASE"/>
    <property type="match status" value="1"/>
</dbReference>
<dbReference type="GO" id="GO:0009851">
    <property type="term" value="P:auxin biosynthetic process"/>
    <property type="evidence" value="ECO:0007669"/>
    <property type="project" value="UniProtKB-KW"/>
</dbReference>
<comment type="catalytic activity">
    <reaction evidence="6">
        <text>L-tryptophan + O2 = indole-3-acetamide + CO2 + H2O</text>
        <dbReference type="Rhea" id="RHEA:16165"/>
        <dbReference type="ChEBI" id="CHEBI:15377"/>
        <dbReference type="ChEBI" id="CHEBI:15379"/>
        <dbReference type="ChEBI" id="CHEBI:16031"/>
        <dbReference type="ChEBI" id="CHEBI:16526"/>
        <dbReference type="ChEBI" id="CHEBI:57912"/>
        <dbReference type="EC" id="1.13.12.3"/>
    </reaction>
</comment>
<evidence type="ECO:0000256" key="4">
    <source>
        <dbReference type="ARBA" id="ARBA00017871"/>
    </source>
</evidence>
<evidence type="ECO:0000256" key="5">
    <source>
        <dbReference type="ARBA" id="ARBA00023070"/>
    </source>
</evidence>
<dbReference type="RefSeq" id="WP_150771218.1">
    <property type="nucleotide sequence ID" value="NZ_CABVIY010000004.1"/>
</dbReference>
<dbReference type="SUPFAM" id="SSF54373">
    <property type="entry name" value="FAD-linked reductases, C-terminal domain"/>
    <property type="match status" value="1"/>
</dbReference>
<evidence type="ECO:0000256" key="2">
    <source>
        <dbReference type="ARBA" id="ARBA00005833"/>
    </source>
</evidence>
<evidence type="ECO:0000256" key="6">
    <source>
        <dbReference type="ARBA" id="ARBA00047321"/>
    </source>
</evidence>
<dbReference type="GO" id="GO:0001716">
    <property type="term" value="F:L-amino-acid oxidase activity"/>
    <property type="evidence" value="ECO:0007669"/>
    <property type="project" value="TreeGrafter"/>
</dbReference>
<keyword evidence="8" id="KW-0560">Oxidoreductase</keyword>
<evidence type="ECO:0000256" key="3">
    <source>
        <dbReference type="ARBA" id="ARBA00012535"/>
    </source>
</evidence>
<evidence type="ECO:0000259" key="7">
    <source>
        <dbReference type="Pfam" id="PF01593"/>
    </source>
</evidence>
<comment type="pathway">
    <text evidence="1">Plant hormone metabolism; auxin biosynthesis.</text>
</comment>
<dbReference type="AlphaFoldDB" id="A0A5E7SX87"/>
<protein>
    <recommendedName>
        <fullName evidence="4">Tryptophan 2-monooxygenase</fullName>
        <ecNumber evidence="3">1.13.12.3</ecNumber>
    </recommendedName>
</protein>
<dbReference type="InterPro" id="IPR050281">
    <property type="entry name" value="Flavin_monoamine_oxidase"/>
</dbReference>
<dbReference type="SUPFAM" id="SSF51905">
    <property type="entry name" value="FAD/NAD(P)-binding domain"/>
    <property type="match status" value="1"/>
</dbReference>
<dbReference type="GO" id="GO:0050361">
    <property type="term" value="F:tryptophan 2-monooxygenase activity"/>
    <property type="evidence" value="ECO:0007669"/>
    <property type="project" value="UniProtKB-EC"/>
</dbReference>
<dbReference type="GO" id="GO:0009063">
    <property type="term" value="P:amino acid catabolic process"/>
    <property type="evidence" value="ECO:0007669"/>
    <property type="project" value="TreeGrafter"/>
</dbReference>
<dbReference type="PROSITE" id="PS51318">
    <property type="entry name" value="TAT"/>
    <property type="match status" value="1"/>
</dbReference>
<dbReference type="Pfam" id="PF01593">
    <property type="entry name" value="Amino_oxidase"/>
    <property type="match status" value="1"/>
</dbReference>
<dbReference type="OrthoDB" id="337830at2"/>
<dbReference type="EC" id="1.13.12.3" evidence="3"/>
<reference evidence="8 9" key="1">
    <citation type="submission" date="2019-09" db="EMBL/GenBank/DDBJ databases">
        <authorList>
            <person name="Chandra G."/>
            <person name="Truman W A."/>
        </authorList>
    </citation>
    <scope>NUCLEOTIDE SEQUENCE [LARGE SCALE GENOMIC DNA]</scope>
    <source>
        <strain evidence="8">PS918</strain>
    </source>
</reference>
<proteinExistence type="inferred from homology"/>
<accession>A0A5E7SX87</accession>
<dbReference type="Gene3D" id="1.20.1440.240">
    <property type="match status" value="1"/>
</dbReference>
<evidence type="ECO:0000313" key="9">
    <source>
        <dbReference type="Proteomes" id="UP000326611"/>
    </source>
</evidence>
<dbReference type="InterPro" id="IPR036188">
    <property type="entry name" value="FAD/NAD-bd_sf"/>
</dbReference>
<dbReference type="PANTHER" id="PTHR10742:SF342">
    <property type="entry name" value="AMINE OXIDASE"/>
    <property type="match status" value="1"/>
</dbReference>
<name>A0A5E7SX87_PSEFL</name>
<gene>
    <name evidence="8" type="primary">rebO</name>
    <name evidence="8" type="ORF">PS918_03183</name>
</gene>
<dbReference type="Proteomes" id="UP000326611">
    <property type="component" value="Unassembled WGS sequence"/>
</dbReference>
<keyword evidence="5" id="KW-0073">Auxin biosynthesis</keyword>
<dbReference type="InterPro" id="IPR002937">
    <property type="entry name" value="Amino_oxidase"/>
</dbReference>
<feature type="domain" description="Amine oxidase" evidence="7">
    <location>
        <begin position="60"/>
        <end position="507"/>
    </location>
</feature>
<comment type="similarity">
    <text evidence="2">Belongs to the tryptophan 2-monooxygenase family.</text>
</comment>
<organism evidence="8 9">
    <name type="scientific">Pseudomonas fluorescens</name>
    <dbReference type="NCBI Taxonomy" id="294"/>
    <lineage>
        <taxon>Bacteria</taxon>
        <taxon>Pseudomonadati</taxon>
        <taxon>Pseudomonadota</taxon>
        <taxon>Gammaproteobacteria</taxon>
        <taxon>Pseudomonadales</taxon>
        <taxon>Pseudomonadaceae</taxon>
        <taxon>Pseudomonas</taxon>
    </lineage>
</organism>
<dbReference type="Gene3D" id="3.50.50.60">
    <property type="entry name" value="FAD/NAD(P)-binding domain"/>
    <property type="match status" value="1"/>
</dbReference>
<sequence>MAFTRRELISRIAAVGGYSAAVGALGALGLTPQAVAATFNPLQLGSSGKGKHVVVVGAGISGLVSAYELRKAGFTVTILEARERVGGRNWTLRRGSKIDFDDGVSQTVDFDDGQFFNAGPARIPSHHQTILGYCRELGVELQVLVNSSRNALALPDPKQPAFQLRQAVNDTRGQLSELLARTVSRKALDQDLSADDRKALLSFLKVYGDLNADLQYKGSVRSGYNRVPGAGDQTGITRAPLELQTLLNPKLWGALVFDEIPEFSSTMFQPVGGMDRIPYAFYEKLKDAVRFNAEVSDIQTSEQGSRISYRDRKTGATQTLSADYAIVTVPLPLLAKLPSNFSQPFKQAIETAQSDQANKVAWQSPRFWETDFNIYGGLSYLDHEVKGLWYPSDRLNSAQGILVAAYNTSESAQAFSRKSLAEQFASSRQAVELLHPGHSAKLQKPVAINWAKVPFSKGPWIVNDEVGESAYQLLNQPQGRTYLASDALAHGGVGIWQNSAADSARRIVSLIGRHAERNQSGVAA</sequence>
<evidence type="ECO:0000313" key="8">
    <source>
        <dbReference type="EMBL" id="VVP90465.1"/>
    </source>
</evidence>
<dbReference type="Gene3D" id="3.90.660.10">
    <property type="match status" value="1"/>
</dbReference>
<evidence type="ECO:0000256" key="1">
    <source>
        <dbReference type="ARBA" id="ARBA00004814"/>
    </source>
</evidence>